<dbReference type="InterPro" id="IPR050679">
    <property type="entry name" value="Bact_HTH_transcr_reg"/>
</dbReference>
<dbReference type="PRINTS" id="PR00035">
    <property type="entry name" value="HTHGNTR"/>
</dbReference>
<dbReference type="GO" id="GO:0045892">
    <property type="term" value="P:negative regulation of DNA-templated transcription"/>
    <property type="evidence" value="ECO:0007669"/>
    <property type="project" value="TreeGrafter"/>
</dbReference>
<protein>
    <submittedName>
        <fullName evidence="5">HTH-type transcriptional regulator YurK</fullName>
    </submittedName>
</protein>
<keyword evidence="1" id="KW-0805">Transcription regulation</keyword>
<dbReference type="EMBL" id="CP087164">
    <property type="protein sequence ID" value="UGS34220.1"/>
    <property type="molecule type" value="Genomic_DNA"/>
</dbReference>
<dbReference type="Pfam" id="PF00392">
    <property type="entry name" value="GntR"/>
    <property type="match status" value="1"/>
</dbReference>
<evidence type="ECO:0000313" key="6">
    <source>
        <dbReference type="Proteomes" id="UP001162834"/>
    </source>
</evidence>
<dbReference type="SMART" id="SM00866">
    <property type="entry name" value="UTRA"/>
    <property type="match status" value="1"/>
</dbReference>
<dbReference type="GO" id="GO:0003700">
    <property type="term" value="F:DNA-binding transcription factor activity"/>
    <property type="evidence" value="ECO:0007669"/>
    <property type="project" value="InterPro"/>
</dbReference>
<dbReference type="InterPro" id="IPR036388">
    <property type="entry name" value="WH-like_DNA-bd_sf"/>
</dbReference>
<dbReference type="Pfam" id="PF07702">
    <property type="entry name" value="UTRA"/>
    <property type="match status" value="1"/>
</dbReference>
<feature type="domain" description="HTH gntR-type" evidence="4">
    <location>
        <begin position="10"/>
        <end position="78"/>
    </location>
</feature>
<evidence type="ECO:0000256" key="3">
    <source>
        <dbReference type="ARBA" id="ARBA00023163"/>
    </source>
</evidence>
<dbReference type="PANTHER" id="PTHR44846:SF17">
    <property type="entry name" value="GNTR-FAMILY TRANSCRIPTIONAL REGULATOR"/>
    <property type="match status" value="1"/>
</dbReference>
<evidence type="ECO:0000256" key="2">
    <source>
        <dbReference type="ARBA" id="ARBA00023125"/>
    </source>
</evidence>
<sequence>MSAQRGSQRPSLVDTAEVALRNWLAPGRHRSGDRLPPEHDLAEMLGISRGTLRAALLRLEGTGEIVRRQGSGTFVGRVGRRSALDEGLERLEPYSSIARGRGTKLTVEDLGIERTGASAEAAQRLSIEPGSEVIEISRVLLADGRPSARMVDTLGPQVDVPSDAKLRRALKQGTMVLDILLGRGVPIAYATTHILPRMVTAREPLGRHLGIDRTTAVLDLEEVFHVTTGEVVYFSRDIFAPGGLDLHVLRWLEAARPEQVNARGPGRVARTRIKA</sequence>
<accession>A0A9E6XTC8</accession>
<evidence type="ECO:0000313" key="5">
    <source>
        <dbReference type="EMBL" id="UGS34220.1"/>
    </source>
</evidence>
<gene>
    <name evidence="5" type="primary">yurK</name>
    <name evidence="5" type="ORF">DSM104329_00593</name>
</gene>
<dbReference type="InterPro" id="IPR036390">
    <property type="entry name" value="WH_DNA-bd_sf"/>
</dbReference>
<dbReference type="Gene3D" id="1.10.10.10">
    <property type="entry name" value="Winged helix-like DNA-binding domain superfamily/Winged helix DNA-binding domain"/>
    <property type="match status" value="1"/>
</dbReference>
<evidence type="ECO:0000256" key="1">
    <source>
        <dbReference type="ARBA" id="ARBA00023015"/>
    </source>
</evidence>
<dbReference type="PANTHER" id="PTHR44846">
    <property type="entry name" value="MANNOSYL-D-GLYCERATE TRANSPORT/METABOLISM SYSTEM REPRESSOR MNGR-RELATED"/>
    <property type="match status" value="1"/>
</dbReference>
<dbReference type="SUPFAM" id="SSF64288">
    <property type="entry name" value="Chorismate lyase-like"/>
    <property type="match status" value="1"/>
</dbReference>
<dbReference type="SUPFAM" id="SSF46785">
    <property type="entry name" value="Winged helix' DNA-binding domain"/>
    <property type="match status" value="1"/>
</dbReference>
<keyword evidence="2" id="KW-0238">DNA-binding</keyword>
<dbReference type="SMART" id="SM00345">
    <property type="entry name" value="HTH_GNTR"/>
    <property type="match status" value="1"/>
</dbReference>
<dbReference type="PROSITE" id="PS50949">
    <property type="entry name" value="HTH_GNTR"/>
    <property type="match status" value="1"/>
</dbReference>
<reference evidence="5" key="1">
    <citation type="journal article" date="2022" name="Int. J. Syst. Evol. Microbiol.">
        <title>Pseudomonas aegrilactucae sp. nov. and Pseudomonas morbosilactucae sp. nov., pathogens causing bacterial rot of lettuce in Japan.</title>
        <authorList>
            <person name="Sawada H."/>
            <person name="Fujikawa T."/>
            <person name="Satou M."/>
        </authorList>
    </citation>
    <scope>NUCLEOTIDE SEQUENCE</scope>
    <source>
        <strain evidence="5">0166_1</strain>
    </source>
</reference>
<name>A0A9E6XTC8_9ACTN</name>
<dbReference type="InterPro" id="IPR028978">
    <property type="entry name" value="Chorismate_lyase_/UTRA_dom_sf"/>
</dbReference>
<keyword evidence="6" id="KW-1185">Reference proteome</keyword>
<dbReference type="Proteomes" id="UP001162834">
    <property type="component" value="Chromosome"/>
</dbReference>
<dbReference type="KEGG" id="sbae:DSM104329_00593"/>
<dbReference type="InterPro" id="IPR011663">
    <property type="entry name" value="UTRA"/>
</dbReference>
<dbReference type="RefSeq" id="WP_259313909.1">
    <property type="nucleotide sequence ID" value="NZ_CP087164.1"/>
</dbReference>
<dbReference type="CDD" id="cd07377">
    <property type="entry name" value="WHTH_GntR"/>
    <property type="match status" value="1"/>
</dbReference>
<dbReference type="GO" id="GO:0003677">
    <property type="term" value="F:DNA binding"/>
    <property type="evidence" value="ECO:0007669"/>
    <property type="project" value="UniProtKB-KW"/>
</dbReference>
<dbReference type="InterPro" id="IPR000524">
    <property type="entry name" value="Tscrpt_reg_HTH_GntR"/>
</dbReference>
<organism evidence="5 6">
    <name type="scientific">Capillimicrobium parvum</name>
    <dbReference type="NCBI Taxonomy" id="2884022"/>
    <lineage>
        <taxon>Bacteria</taxon>
        <taxon>Bacillati</taxon>
        <taxon>Actinomycetota</taxon>
        <taxon>Thermoleophilia</taxon>
        <taxon>Solirubrobacterales</taxon>
        <taxon>Capillimicrobiaceae</taxon>
        <taxon>Capillimicrobium</taxon>
    </lineage>
</organism>
<proteinExistence type="predicted"/>
<keyword evidence="3" id="KW-0804">Transcription</keyword>
<dbReference type="Gene3D" id="3.40.1410.10">
    <property type="entry name" value="Chorismate lyase-like"/>
    <property type="match status" value="1"/>
</dbReference>
<evidence type="ECO:0000259" key="4">
    <source>
        <dbReference type="PROSITE" id="PS50949"/>
    </source>
</evidence>
<dbReference type="AlphaFoldDB" id="A0A9E6XTC8"/>